<sequence>MNVTSWPVRGKKGGIVEGRKQREELAVCGPELREGEEWSKRSAPLRSPSGPPHALSAFEGMSIEASVNYPSHMTASAHLRRRLLCTWTVMLRFL</sequence>
<proteinExistence type="predicted"/>
<accession>A0ABD0JYW0</accession>
<dbReference type="Proteomes" id="UP001519460">
    <property type="component" value="Unassembled WGS sequence"/>
</dbReference>
<gene>
    <name evidence="1" type="ORF">BaRGS_00028885</name>
</gene>
<dbReference type="AlphaFoldDB" id="A0ABD0JYW0"/>
<evidence type="ECO:0000313" key="2">
    <source>
        <dbReference type="Proteomes" id="UP001519460"/>
    </source>
</evidence>
<keyword evidence="2" id="KW-1185">Reference proteome</keyword>
<protein>
    <submittedName>
        <fullName evidence="1">Uncharacterized protein</fullName>
    </submittedName>
</protein>
<evidence type="ECO:0000313" key="1">
    <source>
        <dbReference type="EMBL" id="KAK7479895.1"/>
    </source>
</evidence>
<organism evidence="1 2">
    <name type="scientific">Batillaria attramentaria</name>
    <dbReference type="NCBI Taxonomy" id="370345"/>
    <lineage>
        <taxon>Eukaryota</taxon>
        <taxon>Metazoa</taxon>
        <taxon>Spiralia</taxon>
        <taxon>Lophotrochozoa</taxon>
        <taxon>Mollusca</taxon>
        <taxon>Gastropoda</taxon>
        <taxon>Caenogastropoda</taxon>
        <taxon>Sorbeoconcha</taxon>
        <taxon>Cerithioidea</taxon>
        <taxon>Batillariidae</taxon>
        <taxon>Batillaria</taxon>
    </lineage>
</organism>
<reference evidence="1 2" key="1">
    <citation type="journal article" date="2023" name="Sci. Data">
        <title>Genome assembly of the Korean intertidal mud-creeper Batillaria attramentaria.</title>
        <authorList>
            <person name="Patra A.K."/>
            <person name="Ho P.T."/>
            <person name="Jun S."/>
            <person name="Lee S.J."/>
            <person name="Kim Y."/>
            <person name="Won Y.J."/>
        </authorList>
    </citation>
    <scope>NUCLEOTIDE SEQUENCE [LARGE SCALE GENOMIC DNA]</scope>
    <source>
        <strain evidence="1">Wonlab-2016</strain>
    </source>
</reference>
<dbReference type="EMBL" id="JACVVK020000293">
    <property type="protein sequence ID" value="KAK7479895.1"/>
    <property type="molecule type" value="Genomic_DNA"/>
</dbReference>
<name>A0ABD0JYW0_9CAEN</name>
<comment type="caution">
    <text evidence="1">The sequence shown here is derived from an EMBL/GenBank/DDBJ whole genome shotgun (WGS) entry which is preliminary data.</text>
</comment>